<protein>
    <submittedName>
        <fullName evidence="6">Response regulator transcription factor</fullName>
    </submittedName>
</protein>
<reference evidence="6 7" key="1">
    <citation type="submission" date="2021-03" db="EMBL/GenBank/DDBJ databases">
        <title>Enterococcal diversity collection.</title>
        <authorList>
            <person name="Gilmore M.S."/>
            <person name="Schwartzman J."/>
            <person name="Van Tyne D."/>
            <person name="Martin M."/>
            <person name="Earl A.M."/>
            <person name="Manson A.L."/>
            <person name="Straub T."/>
            <person name="Salamzade R."/>
            <person name="Saavedra J."/>
            <person name="Lebreton F."/>
            <person name="Prichula J."/>
            <person name="Schaufler K."/>
            <person name="Gaca A."/>
            <person name="Sgardioli B."/>
            <person name="Wagenaar J."/>
            <person name="Strong T."/>
        </authorList>
    </citation>
    <scope>NUCLEOTIDE SEQUENCE [LARGE SCALE GENOMIC DNA]</scope>
    <source>
        <strain evidence="6 7">669A</strain>
    </source>
</reference>
<keyword evidence="4" id="KW-0812">Transmembrane</keyword>
<dbReference type="InterPro" id="IPR000792">
    <property type="entry name" value="Tscrpt_reg_LuxR_C"/>
</dbReference>
<dbReference type="PANTHER" id="PTHR44688:SF16">
    <property type="entry name" value="DNA-BINDING TRANSCRIPTIONAL ACTIVATOR DEVR_DOSR"/>
    <property type="match status" value="1"/>
</dbReference>
<feature type="transmembrane region" description="Helical" evidence="4">
    <location>
        <begin position="6"/>
        <end position="28"/>
    </location>
</feature>
<keyword evidence="1" id="KW-0805">Transcription regulation</keyword>
<keyword evidence="3" id="KW-0804">Transcription</keyword>
<dbReference type="PRINTS" id="PR00038">
    <property type="entry name" value="HTHLUXR"/>
</dbReference>
<evidence type="ECO:0000256" key="2">
    <source>
        <dbReference type="ARBA" id="ARBA00023125"/>
    </source>
</evidence>
<evidence type="ECO:0000259" key="5">
    <source>
        <dbReference type="PROSITE" id="PS50043"/>
    </source>
</evidence>
<keyword evidence="4" id="KW-1133">Transmembrane helix</keyword>
<name>A0ABS3LCT2_9ENTE</name>
<organism evidence="6 7">
    <name type="scientific">Candidatus Enterococcus moelleringii</name>
    <dbReference type="NCBI Taxonomy" id="2815325"/>
    <lineage>
        <taxon>Bacteria</taxon>
        <taxon>Bacillati</taxon>
        <taxon>Bacillota</taxon>
        <taxon>Bacilli</taxon>
        <taxon>Lactobacillales</taxon>
        <taxon>Enterococcaceae</taxon>
        <taxon>Enterococcus</taxon>
    </lineage>
</organism>
<dbReference type="InterPro" id="IPR036388">
    <property type="entry name" value="WH-like_DNA-bd_sf"/>
</dbReference>
<dbReference type="Pfam" id="PF00196">
    <property type="entry name" value="GerE"/>
    <property type="match status" value="1"/>
</dbReference>
<proteinExistence type="predicted"/>
<evidence type="ECO:0000313" key="7">
    <source>
        <dbReference type="Proteomes" id="UP000664601"/>
    </source>
</evidence>
<sequence length="309" mass="36206">MNLIIYILTTVLILLQAFILFPLSATYFKFRDKKALYACLIICLNIFEVSFIDYINLSQSPELLMGFIQQGALRIIISTVTLGLDLLLLLEIFHIKRPRPYFAFLIPFVLIELVSLPRSDIQMYLWIFYSIRQFYRLFFIGGFFLFYHRTKDAAEKKDLSRYFPYLIVFLVLIFTIFIEDSLTISQISAFYDSDIAIKGRSLSENILWLAFAFAALHWSLPSFRSFFQQETPETAEKKLYLSEFSQQYKLTPREREVLYLIVQNEPTSAISEKLYISQGTLKTHIHNIYSKVEVSTRIELQKAVASFEP</sequence>
<feature type="transmembrane region" description="Helical" evidence="4">
    <location>
        <begin position="75"/>
        <end position="93"/>
    </location>
</feature>
<feature type="domain" description="HTH luxR-type" evidence="5">
    <location>
        <begin position="243"/>
        <end position="307"/>
    </location>
</feature>
<evidence type="ECO:0000256" key="3">
    <source>
        <dbReference type="ARBA" id="ARBA00023163"/>
    </source>
</evidence>
<evidence type="ECO:0000256" key="1">
    <source>
        <dbReference type="ARBA" id="ARBA00023015"/>
    </source>
</evidence>
<dbReference type="Gene3D" id="1.10.10.10">
    <property type="entry name" value="Winged helix-like DNA-binding domain superfamily/Winged helix DNA-binding domain"/>
    <property type="match status" value="1"/>
</dbReference>
<dbReference type="PROSITE" id="PS50043">
    <property type="entry name" value="HTH_LUXR_2"/>
    <property type="match status" value="1"/>
</dbReference>
<keyword evidence="7" id="KW-1185">Reference proteome</keyword>
<keyword evidence="4" id="KW-0472">Membrane</keyword>
<keyword evidence="2" id="KW-0238">DNA-binding</keyword>
<dbReference type="EMBL" id="JAFREM010000024">
    <property type="protein sequence ID" value="MBO1307437.1"/>
    <property type="molecule type" value="Genomic_DNA"/>
</dbReference>
<dbReference type="SUPFAM" id="SSF46894">
    <property type="entry name" value="C-terminal effector domain of the bipartite response regulators"/>
    <property type="match status" value="1"/>
</dbReference>
<dbReference type="SMART" id="SM00421">
    <property type="entry name" value="HTH_LUXR"/>
    <property type="match status" value="1"/>
</dbReference>
<gene>
    <name evidence="6" type="ORF">JZO70_14770</name>
</gene>
<evidence type="ECO:0000313" key="6">
    <source>
        <dbReference type="EMBL" id="MBO1307437.1"/>
    </source>
</evidence>
<feature type="transmembrane region" description="Helical" evidence="4">
    <location>
        <begin position="100"/>
        <end position="117"/>
    </location>
</feature>
<dbReference type="CDD" id="cd06170">
    <property type="entry name" value="LuxR_C_like"/>
    <property type="match status" value="1"/>
</dbReference>
<feature type="transmembrane region" description="Helical" evidence="4">
    <location>
        <begin position="159"/>
        <end position="178"/>
    </location>
</feature>
<dbReference type="PANTHER" id="PTHR44688">
    <property type="entry name" value="DNA-BINDING TRANSCRIPTIONAL ACTIVATOR DEVR_DOSR"/>
    <property type="match status" value="1"/>
</dbReference>
<dbReference type="RefSeq" id="WP_207674437.1">
    <property type="nucleotide sequence ID" value="NZ_JAFREM010000024.1"/>
</dbReference>
<feature type="transmembrane region" description="Helical" evidence="4">
    <location>
        <begin position="123"/>
        <end position="147"/>
    </location>
</feature>
<feature type="transmembrane region" description="Helical" evidence="4">
    <location>
        <begin position="35"/>
        <end position="55"/>
    </location>
</feature>
<evidence type="ECO:0000256" key="4">
    <source>
        <dbReference type="SAM" id="Phobius"/>
    </source>
</evidence>
<accession>A0ABS3LCT2</accession>
<dbReference type="InterPro" id="IPR016032">
    <property type="entry name" value="Sig_transdc_resp-reg_C-effctor"/>
</dbReference>
<comment type="caution">
    <text evidence="6">The sequence shown here is derived from an EMBL/GenBank/DDBJ whole genome shotgun (WGS) entry which is preliminary data.</text>
</comment>
<dbReference type="Proteomes" id="UP000664601">
    <property type="component" value="Unassembled WGS sequence"/>
</dbReference>